<evidence type="ECO:0000313" key="2">
    <source>
        <dbReference type="EMBL" id="AKT41261.1"/>
    </source>
</evidence>
<gene>
    <name evidence="2" type="ORF">CMC5_054280</name>
</gene>
<dbReference type="Gene3D" id="3.40.1180.10">
    <property type="entry name" value="Decaprenyl diphosphate synthase-like"/>
    <property type="match status" value="1"/>
</dbReference>
<dbReference type="InterPro" id="IPR036424">
    <property type="entry name" value="UPP_synth-like_sf"/>
</dbReference>
<proteinExistence type="predicted"/>
<dbReference type="Proteomes" id="UP000067626">
    <property type="component" value="Chromosome"/>
</dbReference>
<evidence type="ECO:0000256" key="1">
    <source>
        <dbReference type="SAM" id="MobiDB-lite"/>
    </source>
</evidence>
<dbReference type="EMBL" id="CP012159">
    <property type="protein sequence ID" value="AKT41261.1"/>
    <property type="molecule type" value="Genomic_DNA"/>
</dbReference>
<dbReference type="SUPFAM" id="SSF64005">
    <property type="entry name" value="Undecaprenyl diphosphate synthase"/>
    <property type="match status" value="1"/>
</dbReference>
<protein>
    <submittedName>
        <fullName evidence="2">Uncharacterized protein</fullName>
    </submittedName>
</protein>
<dbReference type="STRING" id="52.CMC5_054280"/>
<keyword evidence="3" id="KW-1185">Reference proteome</keyword>
<feature type="region of interest" description="Disordered" evidence="1">
    <location>
        <begin position="774"/>
        <end position="798"/>
    </location>
</feature>
<dbReference type="KEGG" id="ccro:CMC5_054280"/>
<dbReference type="AlphaFoldDB" id="A0A0K1EK70"/>
<dbReference type="RefSeq" id="WP_156338884.1">
    <property type="nucleotide sequence ID" value="NZ_CP012159.1"/>
</dbReference>
<accession>A0A0K1EK70</accession>
<organism evidence="2 3">
    <name type="scientific">Chondromyces crocatus</name>
    <dbReference type="NCBI Taxonomy" id="52"/>
    <lineage>
        <taxon>Bacteria</taxon>
        <taxon>Pseudomonadati</taxon>
        <taxon>Myxococcota</taxon>
        <taxon>Polyangia</taxon>
        <taxon>Polyangiales</taxon>
        <taxon>Polyangiaceae</taxon>
        <taxon>Chondromyces</taxon>
    </lineage>
</organism>
<dbReference type="GO" id="GO:0016765">
    <property type="term" value="F:transferase activity, transferring alkyl or aryl (other than methyl) groups"/>
    <property type="evidence" value="ECO:0007669"/>
    <property type="project" value="InterPro"/>
</dbReference>
<reference evidence="2 3" key="1">
    <citation type="submission" date="2015-07" db="EMBL/GenBank/DDBJ databases">
        <title>Genome analysis of myxobacterium Chondromyces crocatus Cm c5 reveals a high potential for natural compound synthesis and the genetic basis for the loss of fruiting body formation.</title>
        <authorList>
            <person name="Zaburannyi N."/>
            <person name="Bunk B."/>
            <person name="Maier J."/>
            <person name="Overmann J."/>
            <person name="Mueller R."/>
        </authorList>
    </citation>
    <scope>NUCLEOTIDE SEQUENCE [LARGE SCALE GENOMIC DNA]</scope>
    <source>
        <strain evidence="2 3">Cm c5</strain>
    </source>
</reference>
<sequence length="798" mass="87106">MNSNQPFKILVLPELLTGSRRRTSVLILADGNRRASPHRQGYGRGAHRVVEIATHLARRGDVTEMVACVLSKDNIHKRGASFFDELTAQFVALRARIERDSALIRDGIRMTIVDDLRPLYAKGGSCTALAEAMRRAADATCHQARPTLDLSIAAGYSEELAIERSVDLILRTGMECEGVLRLSGLRSHAGCLAYATSKLWPEVAPQDLDRILDDARLRMHGKLARGHHPRTLQGLVLALRQNAPRKSTCVTIPSCVDEGEISRMLGATCPRMPSPAPTSYRLPDHPQHELRIVGTGEKHGGGYDAIIAPGQTPPFFVLMESLSPGYANVHACTPDAQGIVQGIHQALEFASTYVALQGAEREGVSEESTISPVIPLMGEHQPGFDGEAFATEALAAEAFATRALQWATRAGLMSAASAWQRAATNYALTAFYIPPDDMNDHEPLRELMMRYMLLVAAGDYEVFDVTFPGETPQSRTRRIGTSAKFLLTVAASGDIDAQPPATRDAQALQAIASQWRGLVWMRHGASDAALVKDWIEAVRSMYTACHREHLPSISDSSRLQRSTQAGTRQAGMKLFTDRYIASSPAAIGDRIQWLLESLLTKEAAAHPAADELRVLLRLVETRNSMAAGLLFRTAALQLPMDAVTDDMRRALHDVAELLDFSSRLANDLSGFRLSGGADLDEKTTSCSLLVSAHLAGERRVAVIARATTLCRSIAAWLETLLETAVRRLTTLWPSLAVMVRRGMHIGRRVYNDGHYTTLSRAQMNAIVQEMRTQNVDDASSPTSVPPDAPGAMATLRMP</sequence>
<dbReference type="OrthoDB" id="5478280at2"/>
<evidence type="ECO:0000313" key="3">
    <source>
        <dbReference type="Proteomes" id="UP000067626"/>
    </source>
</evidence>
<name>A0A0K1EK70_CHOCO</name>